<keyword evidence="2" id="KW-1185">Reference proteome</keyword>
<dbReference type="AlphaFoldDB" id="A0A1H3Q824"/>
<dbReference type="InterPro" id="IPR036188">
    <property type="entry name" value="FAD/NAD-bd_sf"/>
</dbReference>
<dbReference type="Gene3D" id="3.50.50.60">
    <property type="entry name" value="FAD/NAD(P)-binding domain"/>
    <property type="match status" value="3"/>
</dbReference>
<dbReference type="STRING" id="381665.SAMN05216554_2374"/>
<dbReference type="Pfam" id="PF13738">
    <property type="entry name" value="Pyr_redox_3"/>
    <property type="match status" value="1"/>
</dbReference>
<dbReference type="PANTHER" id="PTHR42877:SF4">
    <property type="entry name" value="FAD_NAD(P)-BINDING DOMAIN-CONTAINING PROTEIN-RELATED"/>
    <property type="match status" value="1"/>
</dbReference>
<dbReference type="PANTHER" id="PTHR42877">
    <property type="entry name" value="L-ORNITHINE N(5)-MONOOXYGENASE-RELATED"/>
    <property type="match status" value="1"/>
</dbReference>
<proteinExistence type="predicted"/>
<name>A0A1H3Q824_9MICO</name>
<sequence>MTERVRIAVIGAGFAGLGMAAQLHRHGIDDVLVLERADDVGGVWRANTYPGAQCDIRSDLYSFSFAPNPAWSRAYSPQPEILDYLHDVVRRFDLTPHIRCGTELLSAAWNESAGVWRLETSGGPIEATVLVSGAGPLVEAAWPDIPGLDSFAGPRFHSAAWRHDVDLVGAEVAVIGTGASAIQFVPELQKIAGRVTVYQRSAPWVLPRRNTRTSALRRRWFARHPAVQRAARSLIFARTDAQFAGFRFTPIGRVVERMSLRNLARQVPDAGLRDRLTPRFRIGCKRILLSSAYYPAITRPNVELVVSSIVAVEGDEVVTADGARRRADVLIAGTGFIATRPPVAARIRGRDGVLLADRWSPHMAALRGTTVAGFPNLFLLIGPNTVFGHNSMVYVIEKQIGYVLQALRALGRQGARSLEPRADAQARYTEKLRRRLRGAVWSVGGCTSFYLDEGGVNTTVWPGTAVAFGRALRHFDPAEYLFTP</sequence>
<dbReference type="PRINTS" id="PR00419">
    <property type="entry name" value="ADXRDTASE"/>
</dbReference>
<dbReference type="RefSeq" id="WP_092553705.1">
    <property type="nucleotide sequence ID" value="NZ_FNPZ01000002.1"/>
</dbReference>
<reference evidence="1 2" key="1">
    <citation type="submission" date="2016-10" db="EMBL/GenBank/DDBJ databases">
        <authorList>
            <person name="de Groot N.N."/>
        </authorList>
    </citation>
    <scope>NUCLEOTIDE SEQUENCE [LARGE SCALE GENOMIC DNA]</scope>
    <source>
        <strain evidence="1 2">CGMCC 4.3491</strain>
    </source>
</reference>
<organism evidence="1 2">
    <name type="scientific">Herbiconiux ginsengi</name>
    <dbReference type="NCBI Taxonomy" id="381665"/>
    <lineage>
        <taxon>Bacteria</taxon>
        <taxon>Bacillati</taxon>
        <taxon>Actinomycetota</taxon>
        <taxon>Actinomycetes</taxon>
        <taxon>Micrococcales</taxon>
        <taxon>Microbacteriaceae</taxon>
        <taxon>Herbiconiux</taxon>
    </lineage>
</organism>
<gene>
    <name evidence="1" type="ORF">SAMN05216554_2374</name>
</gene>
<dbReference type="OrthoDB" id="5168853at2"/>
<accession>A0A1H3Q824</accession>
<dbReference type="EMBL" id="FNPZ01000002">
    <property type="protein sequence ID" value="SDZ09684.1"/>
    <property type="molecule type" value="Genomic_DNA"/>
</dbReference>
<dbReference type="InterPro" id="IPR051209">
    <property type="entry name" value="FAD-bind_Monooxygenase_sf"/>
</dbReference>
<evidence type="ECO:0000313" key="2">
    <source>
        <dbReference type="Proteomes" id="UP000198891"/>
    </source>
</evidence>
<protein>
    <submittedName>
        <fullName evidence="1">Predicted flavoprotein CzcO associated with the cation diffusion facilitator CzcD</fullName>
    </submittedName>
</protein>
<dbReference type="Proteomes" id="UP000198891">
    <property type="component" value="Unassembled WGS sequence"/>
</dbReference>
<dbReference type="SUPFAM" id="SSF51905">
    <property type="entry name" value="FAD/NAD(P)-binding domain"/>
    <property type="match status" value="2"/>
</dbReference>
<evidence type="ECO:0000313" key="1">
    <source>
        <dbReference type="EMBL" id="SDZ09684.1"/>
    </source>
</evidence>